<dbReference type="Proteomes" id="UP000191672">
    <property type="component" value="Unassembled WGS sequence"/>
</dbReference>
<keyword evidence="4" id="KW-0812">Transmembrane</keyword>
<keyword evidence="4" id="KW-0472">Membrane</keyword>
<feature type="region of interest" description="Disordered" evidence="3">
    <location>
        <begin position="273"/>
        <end position="298"/>
    </location>
</feature>
<comment type="similarity">
    <text evidence="2">Belongs to the ustYa family.</text>
</comment>
<dbReference type="InterPro" id="IPR021765">
    <property type="entry name" value="UstYa-like"/>
</dbReference>
<feature type="transmembrane region" description="Helical" evidence="4">
    <location>
        <begin position="43"/>
        <end position="63"/>
    </location>
</feature>
<name>A0A1V6QHI9_9EURO</name>
<sequence>MAIVDPFKEHIYQPVHHEDSDLESPTSSEFIEHKPHRKSYISLVWPWIASTITFALISAYLLFQQQINGWSTCVTASPAFRTDFKDSHPYISYEERVYTGRFWYNETIGKVYRDVDPSEPQYFGLPSPEIDAAWDDLLRGEFVDMTEEEAAPFDADLNTDPTKHHYHMEPDMFHSLHCLNAIRMKLDSDYYSQHMGHHQTFNQRIQESPHFPDDWSRIHMDHCLDQLRQSIQCQGDMSPVPLYFFGGDHIGLGVGQTHTCRKWGPMRKWMDVRKERDDERGGKEVHTNDDQHSHEMHS</sequence>
<dbReference type="PANTHER" id="PTHR33365">
    <property type="entry name" value="YALI0B05434P"/>
    <property type="match status" value="1"/>
</dbReference>
<proteinExistence type="inferred from homology"/>
<evidence type="ECO:0000256" key="2">
    <source>
        <dbReference type="ARBA" id="ARBA00035112"/>
    </source>
</evidence>
<evidence type="ECO:0000313" key="5">
    <source>
        <dbReference type="EMBL" id="OQD88691.1"/>
    </source>
</evidence>
<gene>
    <name evidence="5" type="ORF">PENANT_c003G08188</name>
</gene>
<dbReference type="EMBL" id="MDYN01000003">
    <property type="protein sequence ID" value="OQD88691.1"/>
    <property type="molecule type" value="Genomic_DNA"/>
</dbReference>
<evidence type="ECO:0000313" key="6">
    <source>
        <dbReference type="Proteomes" id="UP000191672"/>
    </source>
</evidence>
<evidence type="ECO:0000256" key="4">
    <source>
        <dbReference type="SAM" id="Phobius"/>
    </source>
</evidence>
<protein>
    <submittedName>
        <fullName evidence="5">Uncharacterized protein</fullName>
    </submittedName>
</protein>
<comment type="caution">
    <text evidence="5">The sequence shown here is derived from an EMBL/GenBank/DDBJ whole genome shotgun (WGS) entry which is preliminary data.</text>
</comment>
<dbReference type="GO" id="GO:0043386">
    <property type="term" value="P:mycotoxin biosynthetic process"/>
    <property type="evidence" value="ECO:0007669"/>
    <property type="project" value="InterPro"/>
</dbReference>
<dbReference type="Pfam" id="PF11807">
    <property type="entry name" value="UstYa"/>
    <property type="match status" value="1"/>
</dbReference>
<organism evidence="5 6">
    <name type="scientific">Penicillium antarcticum</name>
    <dbReference type="NCBI Taxonomy" id="416450"/>
    <lineage>
        <taxon>Eukaryota</taxon>
        <taxon>Fungi</taxon>
        <taxon>Dikarya</taxon>
        <taxon>Ascomycota</taxon>
        <taxon>Pezizomycotina</taxon>
        <taxon>Eurotiomycetes</taxon>
        <taxon>Eurotiomycetidae</taxon>
        <taxon>Eurotiales</taxon>
        <taxon>Aspergillaceae</taxon>
        <taxon>Penicillium</taxon>
    </lineage>
</organism>
<accession>A0A1V6QHI9</accession>
<dbReference type="OrthoDB" id="3687641at2759"/>
<dbReference type="AlphaFoldDB" id="A0A1V6QHI9"/>
<comment type="pathway">
    <text evidence="1">Mycotoxin biosynthesis.</text>
</comment>
<dbReference type="PANTHER" id="PTHR33365:SF4">
    <property type="entry name" value="CYCLOCHLOROTINE BIOSYNTHESIS PROTEIN O"/>
    <property type="match status" value="1"/>
</dbReference>
<evidence type="ECO:0000256" key="1">
    <source>
        <dbReference type="ARBA" id="ARBA00004685"/>
    </source>
</evidence>
<reference evidence="6" key="1">
    <citation type="journal article" date="2017" name="Nat. Microbiol.">
        <title>Global analysis of biosynthetic gene clusters reveals vast potential of secondary metabolite production in Penicillium species.</title>
        <authorList>
            <person name="Nielsen J.C."/>
            <person name="Grijseels S."/>
            <person name="Prigent S."/>
            <person name="Ji B."/>
            <person name="Dainat J."/>
            <person name="Nielsen K.F."/>
            <person name="Frisvad J.C."/>
            <person name="Workman M."/>
            <person name="Nielsen J."/>
        </authorList>
    </citation>
    <scope>NUCLEOTIDE SEQUENCE [LARGE SCALE GENOMIC DNA]</scope>
    <source>
        <strain evidence="6">IBT 31811</strain>
    </source>
</reference>
<keyword evidence="4" id="KW-1133">Transmembrane helix</keyword>
<keyword evidence="6" id="KW-1185">Reference proteome</keyword>
<evidence type="ECO:0000256" key="3">
    <source>
        <dbReference type="SAM" id="MobiDB-lite"/>
    </source>
</evidence>